<evidence type="ECO:0000313" key="2">
    <source>
        <dbReference type="EMBL" id="KAF3001260.1"/>
    </source>
</evidence>
<evidence type="ECO:0000313" key="3">
    <source>
        <dbReference type="Proteomes" id="UP000801428"/>
    </source>
</evidence>
<keyword evidence="3" id="KW-1185">Reference proteome</keyword>
<accession>A0A9P4WAG9</accession>
<protein>
    <submittedName>
        <fullName evidence="2">Uncharacterized protein</fullName>
    </submittedName>
</protein>
<evidence type="ECO:0000256" key="1">
    <source>
        <dbReference type="SAM" id="MobiDB-lite"/>
    </source>
</evidence>
<feature type="compositionally biased region" description="Basic and acidic residues" evidence="1">
    <location>
        <begin position="1"/>
        <end position="22"/>
    </location>
</feature>
<proteinExistence type="predicted"/>
<dbReference type="Proteomes" id="UP000801428">
    <property type="component" value="Unassembled WGS sequence"/>
</dbReference>
<name>A0A9P4WAG9_CURKU</name>
<reference evidence="2" key="1">
    <citation type="submission" date="2019-04" db="EMBL/GenBank/DDBJ databases">
        <title>Sequencing of skin fungus with MAO and IRED activity.</title>
        <authorList>
            <person name="Marsaioli A.J."/>
            <person name="Bonatto J.M.C."/>
            <person name="Reis Junior O."/>
        </authorList>
    </citation>
    <scope>NUCLEOTIDE SEQUENCE</scope>
    <source>
        <strain evidence="2">30M1</strain>
    </source>
</reference>
<dbReference type="OrthoDB" id="3796057at2759"/>
<feature type="compositionally biased region" description="Polar residues" evidence="1">
    <location>
        <begin position="43"/>
        <end position="62"/>
    </location>
</feature>
<feature type="region of interest" description="Disordered" evidence="1">
    <location>
        <begin position="1"/>
        <end position="67"/>
    </location>
</feature>
<comment type="caution">
    <text evidence="2">The sequence shown here is derived from an EMBL/GenBank/DDBJ whole genome shotgun (WGS) entry which is preliminary data.</text>
</comment>
<organism evidence="2 3">
    <name type="scientific">Curvularia kusanoi</name>
    <name type="common">Cochliobolus kusanoi</name>
    <dbReference type="NCBI Taxonomy" id="90978"/>
    <lineage>
        <taxon>Eukaryota</taxon>
        <taxon>Fungi</taxon>
        <taxon>Dikarya</taxon>
        <taxon>Ascomycota</taxon>
        <taxon>Pezizomycotina</taxon>
        <taxon>Dothideomycetes</taxon>
        <taxon>Pleosporomycetidae</taxon>
        <taxon>Pleosporales</taxon>
        <taxon>Pleosporineae</taxon>
        <taxon>Pleosporaceae</taxon>
        <taxon>Curvularia</taxon>
    </lineage>
</organism>
<sequence length="489" mass="54263">MARLNRPRDSPHVIPAADRKSSPDVNTSTVMDSPILQPVSLDASLQSHGNYNLPSSPASRDSVSPADCRTLEKILRAVSTSSAPQTPSPSGLIEQQLLDDGDGGVTFHSFTENEAAHAAQAAHRALGGEVTDAGYKDDDDSMELTEGLDSLTARSTSISDLDLVSTCVSKSERRLLDSVSMHAEKDRQRYVSRRSWTEQYPKTKYREQQQMTQIEECGVTDPCLAPEYHQQQKQARLAMEKRIGDFHLERKRIDTVPGGDDIDEFELDGFDADGDSFSLNTADTGLRSPNTPITEHSLKQIGREPPATNDQDISETPFTKTLNYYKHFKGEENTPIKRRRDTALLEEIAEVTELAVNAEDLENFLNIEEAQSEPLGEAKTYAEKDVQDLASFEAREDIGELSNTMNERNVLGHFTEPTTTALQSPTDGDEISTADDSKKQLILYPQHPPLITAIGMIPATMFWITAAPIVKYTNVTVEYLIDTLRDIYL</sequence>
<dbReference type="AlphaFoldDB" id="A0A9P4WAG9"/>
<gene>
    <name evidence="2" type="ORF">E8E13_003604</name>
</gene>
<dbReference type="EMBL" id="SWKU01000013">
    <property type="protein sequence ID" value="KAF3001260.1"/>
    <property type="molecule type" value="Genomic_DNA"/>
</dbReference>